<organism evidence="1 2">
    <name type="scientific">Smallanthus sonchifolius</name>
    <dbReference type="NCBI Taxonomy" id="185202"/>
    <lineage>
        <taxon>Eukaryota</taxon>
        <taxon>Viridiplantae</taxon>
        <taxon>Streptophyta</taxon>
        <taxon>Embryophyta</taxon>
        <taxon>Tracheophyta</taxon>
        <taxon>Spermatophyta</taxon>
        <taxon>Magnoliopsida</taxon>
        <taxon>eudicotyledons</taxon>
        <taxon>Gunneridae</taxon>
        <taxon>Pentapetalae</taxon>
        <taxon>asterids</taxon>
        <taxon>campanulids</taxon>
        <taxon>Asterales</taxon>
        <taxon>Asteraceae</taxon>
        <taxon>Asteroideae</taxon>
        <taxon>Heliantheae alliance</taxon>
        <taxon>Millerieae</taxon>
        <taxon>Smallanthus</taxon>
    </lineage>
</organism>
<protein>
    <submittedName>
        <fullName evidence="1">Uncharacterized protein</fullName>
    </submittedName>
</protein>
<name>A0ACB9EBK9_9ASTR</name>
<reference evidence="2" key="1">
    <citation type="journal article" date="2022" name="Mol. Ecol. Resour.">
        <title>The genomes of chicory, endive, great burdock and yacon provide insights into Asteraceae palaeo-polyploidization history and plant inulin production.</title>
        <authorList>
            <person name="Fan W."/>
            <person name="Wang S."/>
            <person name="Wang H."/>
            <person name="Wang A."/>
            <person name="Jiang F."/>
            <person name="Liu H."/>
            <person name="Zhao H."/>
            <person name="Xu D."/>
            <person name="Zhang Y."/>
        </authorList>
    </citation>
    <scope>NUCLEOTIDE SEQUENCE [LARGE SCALE GENOMIC DNA]</scope>
    <source>
        <strain evidence="2">cv. Yunnan</strain>
    </source>
</reference>
<comment type="caution">
    <text evidence="1">The sequence shown here is derived from an EMBL/GenBank/DDBJ whole genome shotgun (WGS) entry which is preliminary data.</text>
</comment>
<accession>A0ACB9EBK9</accession>
<gene>
    <name evidence="1" type="ORF">L1987_56174</name>
</gene>
<evidence type="ECO:0000313" key="1">
    <source>
        <dbReference type="EMBL" id="KAI3756354.1"/>
    </source>
</evidence>
<proteinExistence type="predicted"/>
<sequence length="127" mass="14539">MSYLSHRVDRDQIKPRDHIYSWRMQFTYAHHGIYVGENKTGLLITTGSSGQVHDLFSISMWKKYYTDIGVRGDAIKAKKEDNNCEDFALYCKTGLLVPTGGSGQVWIDIGMQHDAIKVKVEDVHLYK</sequence>
<keyword evidence="2" id="KW-1185">Reference proteome</keyword>
<dbReference type="EMBL" id="CM042035">
    <property type="protein sequence ID" value="KAI3756354.1"/>
    <property type="molecule type" value="Genomic_DNA"/>
</dbReference>
<evidence type="ECO:0000313" key="2">
    <source>
        <dbReference type="Proteomes" id="UP001056120"/>
    </source>
</evidence>
<dbReference type="Proteomes" id="UP001056120">
    <property type="component" value="Linkage Group LG18"/>
</dbReference>
<reference evidence="1 2" key="2">
    <citation type="journal article" date="2022" name="Mol. Ecol. Resour.">
        <title>The genomes of chicory, endive, great burdock and yacon provide insights into Asteraceae paleo-polyploidization history and plant inulin production.</title>
        <authorList>
            <person name="Fan W."/>
            <person name="Wang S."/>
            <person name="Wang H."/>
            <person name="Wang A."/>
            <person name="Jiang F."/>
            <person name="Liu H."/>
            <person name="Zhao H."/>
            <person name="Xu D."/>
            <person name="Zhang Y."/>
        </authorList>
    </citation>
    <scope>NUCLEOTIDE SEQUENCE [LARGE SCALE GENOMIC DNA]</scope>
    <source>
        <strain evidence="2">cv. Yunnan</strain>
        <tissue evidence="1">Leaves</tissue>
    </source>
</reference>